<dbReference type="Pfam" id="PF05192">
    <property type="entry name" value="MutS_III"/>
    <property type="match status" value="1"/>
</dbReference>
<dbReference type="Gene3D" id="3.40.1170.10">
    <property type="entry name" value="DNA repair protein MutS, domain I"/>
    <property type="match status" value="1"/>
</dbReference>
<keyword evidence="5" id="KW-0238">DNA-binding</keyword>
<dbReference type="Pfam" id="PF00488">
    <property type="entry name" value="MutS_V"/>
    <property type="match status" value="1"/>
</dbReference>
<dbReference type="PIRSF" id="PIRSF005813">
    <property type="entry name" value="MSH2"/>
    <property type="match status" value="1"/>
</dbReference>
<dbReference type="EMBL" id="MN740058">
    <property type="protein sequence ID" value="QHT86117.1"/>
    <property type="molecule type" value="Genomic_DNA"/>
</dbReference>
<comment type="similarity">
    <text evidence="1">Belongs to the DNA mismatch repair MutS family.</text>
</comment>
<dbReference type="GO" id="GO:0006298">
    <property type="term" value="P:mismatch repair"/>
    <property type="evidence" value="ECO:0007669"/>
    <property type="project" value="InterPro"/>
</dbReference>
<organism evidence="8">
    <name type="scientific">viral metagenome</name>
    <dbReference type="NCBI Taxonomy" id="1070528"/>
    <lineage>
        <taxon>unclassified sequences</taxon>
        <taxon>metagenomes</taxon>
        <taxon>organismal metagenomes</taxon>
    </lineage>
</organism>
<dbReference type="SUPFAM" id="SSF52540">
    <property type="entry name" value="P-loop containing nucleoside triphosphate hydrolases"/>
    <property type="match status" value="1"/>
</dbReference>
<dbReference type="GO" id="GO:0030983">
    <property type="term" value="F:mismatched DNA binding"/>
    <property type="evidence" value="ECO:0007669"/>
    <property type="project" value="InterPro"/>
</dbReference>
<dbReference type="SMART" id="SM00533">
    <property type="entry name" value="MUTSd"/>
    <property type="match status" value="1"/>
</dbReference>
<dbReference type="Gene3D" id="1.10.1420.10">
    <property type="match status" value="1"/>
</dbReference>
<proteinExistence type="inferred from homology"/>
<name>A0A6C0I180_9ZZZZ</name>
<evidence type="ECO:0000313" key="8">
    <source>
        <dbReference type="EMBL" id="QHT86117.1"/>
    </source>
</evidence>
<dbReference type="InterPro" id="IPR007696">
    <property type="entry name" value="DNA_mismatch_repair_MutS_core"/>
</dbReference>
<evidence type="ECO:0000259" key="6">
    <source>
        <dbReference type="SMART" id="SM00533"/>
    </source>
</evidence>
<accession>A0A6C0I180</accession>
<keyword evidence="3" id="KW-0227">DNA damage</keyword>
<evidence type="ECO:0000256" key="3">
    <source>
        <dbReference type="ARBA" id="ARBA00022763"/>
    </source>
</evidence>
<evidence type="ECO:0000256" key="4">
    <source>
        <dbReference type="ARBA" id="ARBA00022840"/>
    </source>
</evidence>
<keyword evidence="4" id="KW-0067">ATP-binding</keyword>
<dbReference type="InterPro" id="IPR036187">
    <property type="entry name" value="DNA_mismatch_repair_MutS_sf"/>
</dbReference>
<dbReference type="InterPro" id="IPR027417">
    <property type="entry name" value="P-loop_NTPase"/>
</dbReference>
<dbReference type="SUPFAM" id="SSF48334">
    <property type="entry name" value="DNA repair protein MutS, domain III"/>
    <property type="match status" value="1"/>
</dbReference>
<dbReference type="SUPFAM" id="SSF55271">
    <property type="entry name" value="DNA repair protein MutS, domain I"/>
    <property type="match status" value="1"/>
</dbReference>
<evidence type="ECO:0000256" key="2">
    <source>
        <dbReference type="ARBA" id="ARBA00022741"/>
    </source>
</evidence>
<dbReference type="InterPro" id="IPR045076">
    <property type="entry name" value="MutS"/>
</dbReference>
<dbReference type="AlphaFoldDB" id="A0A6C0I180"/>
<keyword evidence="2" id="KW-0547">Nucleotide-binding</keyword>
<evidence type="ECO:0000256" key="5">
    <source>
        <dbReference type="ARBA" id="ARBA00023125"/>
    </source>
</evidence>
<sequence>MPPKKTKTIEDQENTMHSHYFKVLEESFQKYGKQTIVFYQCGSFFELYNLQDKTNGQNHFRIVEEFCELTGMTLSCSKKTEWNDKYIVLAGFPEHSCEKFVKLAVNNEYTAVIYIQGKNPIQKQREFYMAYSPGTYISYDTEQNQQLSNNIMCIWIETYKPFHSNQVQFVCGISSVHIFTGETTIFQYDNPFYMNPTSFDELERAVSSICPSEVIIISKMSEQYTKQITQYSGINNRKMHYVYINENENQIVENCQKQTYISQMMSTFFGPDAYETCSEFYQYTIATQSFCYLIHFLQEHNQDLVHKIAFPKFNNTSSRMILANHTLKQLNIIDDDSIDGRNSGKFSSVLSFLNKCCSPMGKRLFQYQLTNPTFDSEWLQKEYNITDYVIRENINDTCELRSHLRKIKDLDKICRQIIIKKIYPKSLFSLYESIKLISEINCNISEYSELTSYLCEHIETDGSITSILDTFLQYMDSVFYIDRCKDIETMTSFSENIIKESISPELDKISKQYKSYQTLFDQIKNVLNDLMCNYEEMPDGDYIKIHSTEKSGNTLQITHKRGITLKKIFEQIHVLDISPELKLFTKDIQIIKAGASNDEIDFPQLTTLLKQIAIYKEKLSNEISKIYFDILRTLEKDWYQKLEQIILYISRLDVIHCKAYTAVQYNYCKPTIDNTSDNGSFFEAKDIRHILIEHLQQNEIYITNDLTLGNRDKKHGILLFGTNAVGKTSFIRAIGIIIIMAQSGLYVPCSEFNYQPYKSIFSRILGNDNLFKGLSTFAVEMSELRVILKMADESSLVLGDELCSGTEIESALSLFCTGLIDLHEKKSTFLFATHFHEITKYEEIQNLNGLELKHMAVHYDIVNQCLVYDRKLMDGQGSRTYGLEVCKSLHMEESFLENAYNFRRKYFPESSGSLQHSTSRYNSNKIKGFCEKCKKVLADETHHLSPQRNADENGFIGSFHKDHKANLLALCEKCHDEIHREDSQYTIKKTTKGFIPMKI</sequence>
<dbReference type="InterPro" id="IPR036678">
    <property type="entry name" value="MutS_con_dom_sf"/>
</dbReference>
<evidence type="ECO:0000256" key="1">
    <source>
        <dbReference type="ARBA" id="ARBA00006271"/>
    </source>
</evidence>
<dbReference type="GO" id="GO:0005524">
    <property type="term" value="F:ATP binding"/>
    <property type="evidence" value="ECO:0007669"/>
    <property type="project" value="UniProtKB-KW"/>
</dbReference>
<dbReference type="GO" id="GO:0140664">
    <property type="term" value="F:ATP-dependent DNA damage sensor activity"/>
    <property type="evidence" value="ECO:0007669"/>
    <property type="project" value="InterPro"/>
</dbReference>
<dbReference type="InterPro" id="IPR000432">
    <property type="entry name" value="DNA_mismatch_repair_MutS_C"/>
</dbReference>
<dbReference type="SUPFAM" id="SSF53150">
    <property type="entry name" value="DNA repair protein MutS, domain II"/>
    <property type="match status" value="1"/>
</dbReference>
<feature type="domain" description="DNA mismatch repair protein MutS core" evidence="6">
    <location>
        <begin position="344"/>
        <end position="695"/>
    </location>
</feature>
<reference evidence="8" key="1">
    <citation type="journal article" date="2020" name="Nature">
        <title>Giant virus diversity and host interactions through global metagenomics.</title>
        <authorList>
            <person name="Schulz F."/>
            <person name="Roux S."/>
            <person name="Paez-Espino D."/>
            <person name="Jungbluth S."/>
            <person name="Walsh D.A."/>
            <person name="Denef V.J."/>
            <person name="McMahon K.D."/>
            <person name="Konstantinidis K.T."/>
            <person name="Eloe-Fadrosh E.A."/>
            <person name="Kyrpides N.C."/>
            <person name="Woyke T."/>
        </authorList>
    </citation>
    <scope>NUCLEOTIDE SEQUENCE</scope>
    <source>
        <strain evidence="8">GVMAG-M-3300023184-184</strain>
    </source>
</reference>
<dbReference type="InterPro" id="IPR011184">
    <property type="entry name" value="DNA_mismatch_repair_Msh2"/>
</dbReference>
<dbReference type="GO" id="GO:0032301">
    <property type="term" value="C:MutSalpha complex"/>
    <property type="evidence" value="ECO:0007669"/>
    <property type="project" value="TreeGrafter"/>
</dbReference>
<protein>
    <recommendedName>
        <fullName evidence="9">DNA mismatch repair proteins mutS family domain-containing protein</fullName>
    </recommendedName>
</protein>
<evidence type="ECO:0008006" key="9">
    <source>
        <dbReference type="Google" id="ProtNLM"/>
    </source>
</evidence>
<dbReference type="SMART" id="SM00534">
    <property type="entry name" value="MUTSac"/>
    <property type="match status" value="1"/>
</dbReference>
<dbReference type="Pfam" id="PF01624">
    <property type="entry name" value="MutS_I"/>
    <property type="match status" value="1"/>
</dbReference>
<evidence type="ECO:0000259" key="7">
    <source>
        <dbReference type="SMART" id="SM00534"/>
    </source>
</evidence>
<dbReference type="Gene3D" id="3.40.50.300">
    <property type="entry name" value="P-loop containing nucleotide triphosphate hydrolases"/>
    <property type="match status" value="1"/>
</dbReference>
<dbReference type="PANTHER" id="PTHR11361:SF148">
    <property type="entry name" value="DNA MISMATCH REPAIR PROTEIN MSH6"/>
    <property type="match status" value="1"/>
</dbReference>
<dbReference type="InterPro" id="IPR007695">
    <property type="entry name" value="DNA_mismatch_repair_MutS-lik_N"/>
</dbReference>
<feature type="domain" description="DNA mismatch repair proteins mutS family" evidence="7">
    <location>
        <begin position="714"/>
        <end position="904"/>
    </location>
</feature>
<dbReference type="InterPro" id="IPR016151">
    <property type="entry name" value="DNA_mismatch_repair_MutS_N"/>
</dbReference>
<dbReference type="PANTHER" id="PTHR11361">
    <property type="entry name" value="DNA MISMATCH REPAIR PROTEIN MUTS FAMILY MEMBER"/>
    <property type="match status" value="1"/>
</dbReference>